<evidence type="ECO:0000256" key="4">
    <source>
        <dbReference type="ARBA" id="ARBA00023002"/>
    </source>
</evidence>
<dbReference type="Pfam" id="PF00478">
    <property type="entry name" value="IMPDH"/>
    <property type="match status" value="1"/>
</dbReference>
<keyword evidence="4" id="KW-0560">Oxidoreductase</keyword>
<dbReference type="Gene3D" id="3.20.20.70">
    <property type="entry name" value="Aldolase class I"/>
    <property type="match status" value="1"/>
</dbReference>
<feature type="domain" description="IMP dehydrogenase/GMP reductase" evidence="5">
    <location>
        <begin position="133"/>
        <end position="275"/>
    </location>
</feature>
<evidence type="ECO:0000256" key="3">
    <source>
        <dbReference type="ARBA" id="ARBA00022857"/>
    </source>
</evidence>
<dbReference type="EMBL" id="OR769219">
    <property type="protein sequence ID" value="WQJ51475.1"/>
    <property type="molecule type" value="Genomic_DNA"/>
</dbReference>
<keyword evidence="3" id="KW-0521">NADP</keyword>
<dbReference type="InterPro" id="IPR050139">
    <property type="entry name" value="GMP_reductase"/>
</dbReference>
<dbReference type="SMART" id="SM01240">
    <property type="entry name" value="IMPDH"/>
    <property type="match status" value="1"/>
</dbReference>
<dbReference type="PANTHER" id="PTHR43170">
    <property type="entry name" value="GMP REDUCTASE"/>
    <property type="match status" value="1"/>
</dbReference>
<dbReference type="InterPro" id="IPR001093">
    <property type="entry name" value="IMP_DH_GMPRt"/>
</dbReference>
<keyword evidence="7" id="KW-1185">Reference proteome</keyword>
<proteinExistence type="predicted"/>
<dbReference type="InterPro" id="IPR013785">
    <property type="entry name" value="Aldolase_TIM"/>
</dbReference>
<dbReference type="Proteomes" id="UP001348805">
    <property type="component" value="Segment"/>
</dbReference>
<evidence type="ECO:0000256" key="2">
    <source>
        <dbReference type="ARBA" id="ARBA00015800"/>
    </source>
</evidence>
<accession>A0ABZ0Z0K4</accession>
<evidence type="ECO:0000313" key="7">
    <source>
        <dbReference type="Proteomes" id="UP001348805"/>
    </source>
</evidence>
<dbReference type="PANTHER" id="PTHR43170:SF5">
    <property type="entry name" value="GMP REDUCTASE"/>
    <property type="match status" value="1"/>
</dbReference>
<name>A0ABZ0Z0K4_9CAUD</name>
<sequence>MPIIEKTKYSYNDLTIEPAVISSIKSRKECDPYEHMDVNMRNYLPLFTAPMSTIANEHNFNIWKKNKIMPMLPRNIGADPNGSIEKRISYIKDFLDNGDWVALSLKEFEYVFVEHKMMSPGQIFPGYNRTYRVCVDLANGHMECLYDTINKAKEIARNNNYTLIVMTGNIANPETYRWICKHAEVDYIRLSIGSGSNCITATQTSIHYPIASLIDECKYIKNVYEGKSYAKSTPYIIADGGVRGYADVIKAIALGADYVMIGSLFTGLLESAAPLDIECYNSHYKYGYAEGIINDGINNILNLWDGLEDEDDNDTLVPIDNKELEQKKKDFIKDMKDIVKESYGMSTKKAQKLINPNAKSKTSEGCTKYIHVKETVKQWSDNMIDYFRSAMSYTNKKYINDFRGKVDLIINSSSAILAVNK</sequence>
<evidence type="ECO:0000259" key="5">
    <source>
        <dbReference type="Pfam" id="PF00478"/>
    </source>
</evidence>
<dbReference type="SUPFAM" id="SSF51412">
    <property type="entry name" value="Inosine monophosphate dehydrogenase (IMPDH)"/>
    <property type="match status" value="1"/>
</dbReference>
<dbReference type="EC" id="1.7.1.7" evidence="1"/>
<evidence type="ECO:0000313" key="6">
    <source>
        <dbReference type="EMBL" id="WQJ51475.1"/>
    </source>
</evidence>
<organism evidence="6 7">
    <name type="scientific">phage Lak_Megaphage_RVC_AP3_GC26</name>
    <dbReference type="NCBI Taxonomy" id="3109225"/>
    <lineage>
        <taxon>Viruses</taxon>
        <taxon>Duplodnaviria</taxon>
        <taxon>Heunggongvirae</taxon>
        <taxon>Uroviricota</taxon>
        <taxon>Caudoviricetes</taxon>
        <taxon>Caudoviricetes code 15 clade</taxon>
    </lineage>
</organism>
<reference evidence="6 7" key="1">
    <citation type="submission" date="2023-11" db="EMBL/GenBank/DDBJ databases">
        <authorList>
            <person name="Cook R."/>
            <person name="Crisci M."/>
            <person name="Pye H."/>
            <person name="Adriaenssens E."/>
            <person name="Santini J."/>
        </authorList>
    </citation>
    <scope>NUCLEOTIDE SEQUENCE [LARGE SCALE GENOMIC DNA]</scope>
    <source>
        <strain evidence="6">Lak_Megaphage_RVC_AP3_GC26</strain>
    </source>
</reference>
<protein>
    <recommendedName>
        <fullName evidence="2">GMP reductase</fullName>
        <ecNumber evidence="1">1.7.1.7</ecNumber>
    </recommendedName>
</protein>
<evidence type="ECO:0000256" key="1">
    <source>
        <dbReference type="ARBA" id="ARBA00012678"/>
    </source>
</evidence>